<dbReference type="InterPro" id="IPR014756">
    <property type="entry name" value="Ig_E-set"/>
</dbReference>
<comment type="caution">
    <text evidence="2">The sequence shown here is derived from an EMBL/GenBank/DDBJ whole genome shotgun (WGS) entry which is preliminary data.</text>
</comment>
<dbReference type="RefSeq" id="WP_285670741.1">
    <property type="nucleotide sequence ID" value="NZ_BSYI01000007.1"/>
</dbReference>
<accession>A0ABQ6LF76</accession>
<dbReference type="InterPro" id="IPR013783">
    <property type="entry name" value="Ig-like_fold"/>
</dbReference>
<dbReference type="Proteomes" id="UP001239909">
    <property type="component" value="Unassembled WGS sequence"/>
</dbReference>
<evidence type="ECO:0000259" key="1">
    <source>
        <dbReference type="Pfam" id="PF08770"/>
    </source>
</evidence>
<dbReference type="InterPro" id="IPR030995">
    <property type="entry name" value="SoxZ"/>
</dbReference>
<gene>
    <name evidence="2" type="primary">soxZ</name>
    <name evidence="2" type="ORF">LNKW23_12070</name>
</gene>
<evidence type="ECO:0000313" key="3">
    <source>
        <dbReference type="Proteomes" id="UP001239909"/>
    </source>
</evidence>
<evidence type="ECO:0000313" key="2">
    <source>
        <dbReference type="EMBL" id="GMG81994.1"/>
    </source>
</evidence>
<proteinExistence type="predicted"/>
<protein>
    <submittedName>
        <fullName evidence="2">Thiosulfate oxidation carrier complex protein SoxZ</fullName>
    </submittedName>
</protein>
<feature type="domain" description="Sulphur oxidation protein SoxZ" evidence="1">
    <location>
        <begin position="9"/>
        <end position="104"/>
    </location>
</feature>
<reference evidence="2 3" key="1">
    <citation type="submission" date="2023-04" db="EMBL/GenBank/DDBJ databases">
        <title>Marinoamorphus aggregata gen. nov., sp. Nov., isolate from tissue of brittle star Ophioplocus japonicus.</title>
        <authorList>
            <person name="Kawano K."/>
            <person name="Sawayama S."/>
            <person name="Nakagawa S."/>
        </authorList>
    </citation>
    <scope>NUCLEOTIDE SEQUENCE [LARGE SCALE GENOMIC DNA]</scope>
    <source>
        <strain evidence="2 3">NKW23</strain>
    </source>
</reference>
<dbReference type="NCBIfam" id="TIGR04490">
    <property type="entry name" value="SoxZ_true"/>
    <property type="match status" value="1"/>
</dbReference>
<organism evidence="2 3">
    <name type="scientific">Paralimibaculum aggregatum</name>
    <dbReference type="NCBI Taxonomy" id="3036245"/>
    <lineage>
        <taxon>Bacteria</taxon>
        <taxon>Pseudomonadati</taxon>
        <taxon>Pseudomonadota</taxon>
        <taxon>Alphaproteobacteria</taxon>
        <taxon>Rhodobacterales</taxon>
        <taxon>Paracoccaceae</taxon>
        <taxon>Paralimibaculum</taxon>
    </lineage>
</organism>
<dbReference type="Pfam" id="PF08770">
    <property type="entry name" value="SoxZ"/>
    <property type="match status" value="1"/>
</dbReference>
<dbReference type="EMBL" id="BSYI01000007">
    <property type="protein sequence ID" value="GMG81994.1"/>
    <property type="molecule type" value="Genomic_DNA"/>
</dbReference>
<name>A0ABQ6LF76_9RHOB</name>
<dbReference type="SUPFAM" id="SSF81296">
    <property type="entry name" value="E set domains"/>
    <property type="match status" value="1"/>
</dbReference>
<keyword evidence="3" id="KW-1185">Reference proteome</keyword>
<sequence>MAKVKPRVKVPRKAEVGEVITIKTLISHPMESGQRKDKKTGELIPRQIINRFVASFEGETVFEAAVEPAVSANPYFSFDMTVPGPGTLAFEWHDDDGSVYAQEKKIKIG</sequence>
<dbReference type="Gene3D" id="2.60.40.10">
    <property type="entry name" value="Immunoglobulins"/>
    <property type="match status" value="1"/>
</dbReference>
<dbReference type="InterPro" id="IPR014880">
    <property type="entry name" value="SoxZ_dom"/>
</dbReference>